<evidence type="ECO:0000256" key="5">
    <source>
        <dbReference type="SAM" id="SignalP"/>
    </source>
</evidence>
<dbReference type="Proteomes" id="UP001176961">
    <property type="component" value="Unassembled WGS sequence"/>
</dbReference>
<keyword evidence="7" id="KW-1185">Reference proteome</keyword>
<protein>
    <recommendedName>
        <fullName evidence="8">Transthyretin-like family protein</fullName>
    </recommendedName>
</protein>
<evidence type="ECO:0000256" key="1">
    <source>
        <dbReference type="ARBA" id="ARBA00004613"/>
    </source>
</evidence>
<evidence type="ECO:0008006" key="8">
    <source>
        <dbReference type="Google" id="ProtNLM"/>
    </source>
</evidence>
<dbReference type="Pfam" id="PF01060">
    <property type="entry name" value="TTR-52"/>
    <property type="match status" value="1"/>
</dbReference>
<dbReference type="PANTHER" id="PTHR21700:SF30">
    <property type="entry name" value="TRANSTHYRETIN-LIKE FAMILY PROTEIN"/>
    <property type="match status" value="1"/>
</dbReference>
<sequence length="127" mass="14624">MKFFLLLSVVLVTVHAKMQNVTVKGTTICNKRRMADVLVELWERDTFDPNDLLDSKRTNKEGNFIVKGGEDEFGSIRPFLRFTHTCNVKPGCKRVTEIDIPESKIGLMYDMTYVTLDIIYPTDKEEC</sequence>
<dbReference type="PANTHER" id="PTHR21700">
    <property type="entry name" value="TRANSTHYRETIN-LIKE FAMILY PROTEIN-RELATED"/>
    <property type="match status" value="1"/>
</dbReference>
<organism evidence="6 7">
    <name type="scientific">Cylicocyclus nassatus</name>
    <name type="common">Nematode worm</name>
    <dbReference type="NCBI Taxonomy" id="53992"/>
    <lineage>
        <taxon>Eukaryota</taxon>
        <taxon>Metazoa</taxon>
        <taxon>Ecdysozoa</taxon>
        <taxon>Nematoda</taxon>
        <taxon>Chromadorea</taxon>
        <taxon>Rhabditida</taxon>
        <taxon>Rhabditina</taxon>
        <taxon>Rhabditomorpha</taxon>
        <taxon>Strongyloidea</taxon>
        <taxon>Strongylidae</taxon>
        <taxon>Cylicocyclus</taxon>
    </lineage>
</organism>
<feature type="signal peptide" evidence="5">
    <location>
        <begin position="1"/>
        <end position="16"/>
    </location>
</feature>
<name>A0AA36MB60_CYLNA</name>
<dbReference type="InterPro" id="IPR001534">
    <property type="entry name" value="Transthyretin-like"/>
</dbReference>
<evidence type="ECO:0000313" key="6">
    <source>
        <dbReference type="EMBL" id="CAJ0604038.1"/>
    </source>
</evidence>
<evidence type="ECO:0000256" key="4">
    <source>
        <dbReference type="ARBA" id="ARBA00022729"/>
    </source>
</evidence>
<gene>
    <name evidence="6" type="ORF">CYNAS_LOCUS16021</name>
</gene>
<keyword evidence="3" id="KW-0964">Secreted</keyword>
<dbReference type="InterPro" id="IPR038479">
    <property type="entry name" value="Transthyretin-like_sf"/>
</dbReference>
<dbReference type="GO" id="GO:0005576">
    <property type="term" value="C:extracellular region"/>
    <property type="evidence" value="ECO:0007669"/>
    <property type="project" value="UniProtKB-SubCell"/>
</dbReference>
<proteinExistence type="inferred from homology"/>
<reference evidence="6" key="1">
    <citation type="submission" date="2023-07" db="EMBL/GenBank/DDBJ databases">
        <authorList>
            <consortium name="CYATHOMIX"/>
        </authorList>
    </citation>
    <scope>NUCLEOTIDE SEQUENCE</scope>
    <source>
        <strain evidence="6">N/A</strain>
    </source>
</reference>
<evidence type="ECO:0000313" key="7">
    <source>
        <dbReference type="Proteomes" id="UP001176961"/>
    </source>
</evidence>
<evidence type="ECO:0000256" key="3">
    <source>
        <dbReference type="ARBA" id="ARBA00022525"/>
    </source>
</evidence>
<feature type="chain" id="PRO_5041340494" description="Transthyretin-like family protein" evidence="5">
    <location>
        <begin position="17"/>
        <end position="127"/>
    </location>
</feature>
<keyword evidence="4 5" id="KW-0732">Signal</keyword>
<evidence type="ECO:0000256" key="2">
    <source>
        <dbReference type="ARBA" id="ARBA00010112"/>
    </source>
</evidence>
<dbReference type="EMBL" id="CATQJL010000305">
    <property type="protein sequence ID" value="CAJ0604038.1"/>
    <property type="molecule type" value="Genomic_DNA"/>
</dbReference>
<dbReference type="AlphaFoldDB" id="A0AA36MB60"/>
<dbReference type="GO" id="GO:0009986">
    <property type="term" value="C:cell surface"/>
    <property type="evidence" value="ECO:0007669"/>
    <property type="project" value="InterPro"/>
</dbReference>
<comment type="similarity">
    <text evidence="2">Belongs to the nematode transthyretin-like family.</text>
</comment>
<comment type="subcellular location">
    <subcellularLocation>
        <location evidence="1">Secreted</location>
    </subcellularLocation>
</comment>
<comment type="caution">
    <text evidence="6">The sequence shown here is derived from an EMBL/GenBank/DDBJ whole genome shotgun (WGS) entry which is preliminary data.</text>
</comment>
<accession>A0AA36MB60</accession>
<dbReference type="Gene3D" id="2.60.40.3330">
    <property type="match status" value="1"/>
</dbReference>